<gene>
    <name evidence="2" type="ORF">TEK04_19505</name>
</gene>
<evidence type="ECO:0008006" key="4">
    <source>
        <dbReference type="Google" id="ProtNLM"/>
    </source>
</evidence>
<proteinExistence type="predicted"/>
<sequence>MTQQQVATNHAAVRALAATMERAAGHEIPDVLTIAARAATELLAAGYRRVETIPPRGNGGSEQARAAARQATADAIAAAKASRLAAIPVPMATQRQLTTLAIALSEDGTSDRTDRLAWCSAMVGRELTSSSELTRNEASRLIDAVTGPPPAPEPPRTPVEHVSTPVHNPVDDDPGPTEPEEPWDPEPQLAYAPGPTDPIY</sequence>
<comment type="caution">
    <text evidence="2">The sequence shown here is derived from an EMBL/GenBank/DDBJ whole genome shotgun (WGS) entry which is preliminary data.</text>
</comment>
<evidence type="ECO:0000313" key="3">
    <source>
        <dbReference type="Proteomes" id="UP001361570"/>
    </source>
</evidence>
<dbReference type="RefSeq" id="WP_336406029.1">
    <property type="nucleotide sequence ID" value="NZ_JBAPLU010000029.1"/>
</dbReference>
<keyword evidence="3" id="KW-1185">Reference proteome</keyword>
<evidence type="ECO:0000313" key="2">
    <source>
        <dbReference type="EMBL" id="MEI4273913.1"/>
    </source>
</evidence>
<protein>
    <recommendedName>
        <fullName evidence="4">DUF222 domain-containing protein</fullName>
    </recommendedName>
</protein>
<reference evidence="2 3" key="1">
    <citation type="submission" date="2024-03" db="EMBL/GenBank/DDBJ databases">
        <title>Draft genome sequence of Klenkia sp. LSe6-5.</title>
        <authorList>
            <person name="Duangmal K."/>
            <person name="Chantavorakit T."/>
        </authorList>
    </citation>
    <scope>NUCLEOTIDE SEQUENCE [LARGE SCALE GENOMIC DNA]</scope>
    <source>
        <strain evidence="2 3">LSe6-5</strain>
    </source>
</reference>
<accession>A0ABU8DZ37</accession>
<feature type="region of interest" description="Disordered" evidence="1">
    <location>
        <begin position="143"/>
        <end position="200"/>
    </location>
</feature>
<feature type="compositionally biased region" description="Pro residues" evidence="1">
    <location>
        <begin position="147"/>
        <end position="157"/>
    </location>
</feature>
<feature type="compositionally biased region" description="Acidic residues" evidence="1">
    <location>
        <begin position="171"/>
        <end position="184"/>
    </location>
</feature>
<evidence type="ECO:0000256" key="1">
    <source>
        <dbReference type="SAM" id="MobiDB-lite"/>
    </source>
</evidence>
<organism evidence="2 3">
    <name type="scientific">Klenkia sesuvii</name>
    <dbReference type="NCBI Taxonomy" id="3103137"/>
    <lineage>
        <taxon>Bacteria</taxon>
        <taxon>Bacillati</taxon>
        <taxon>Actinomycetota</taxon>
        <taxon>Actinomycetes</taxon>
        <taxon>Geodermatophilales</taxon>
        <taxon>Geodermatophilaceae</taxon>
        <taxon>Klenkia</taxon>
    </lineage>
</organism>
<dbReference type="Proteomes" id="UP001361570">
    <property type="component" value="Unassembled WGS sequence"/>
</dbReference>
<dbReference type="EMBL" id="JBAPLU010000029">
    <property type="protein sequence ID" value="MEI4273913.1"/>
    <property type="molecule type" value="Genomic_DNA"/>
</dbReference>
<name>A0ABU8DZ37_9ACTN</name>